<dbReference type="Gene3D" id="1.10.490.10">
    <property type="entry name" value="Globins"/>
    <property type="match status" value="1"/>
</dbReference>
<keyword evidence="2" id="KW-0349">Heme</keyword>
<keyword evidence="7" id="KW-1185">Reference proteome</keyword>
<evidence type="ECO:0000256" key="1">
    <source>
        <dbReference type="ARBA" id="ARBA00022448"/>
    </source>
</evidence>
<proteinExistence type="predicted"/>
<keyword evidence="4" id="KW-0408">Iron</keyword>
<dbReference type="InterPro" id="IPR001486">
    <property type="entry name" value="Hemoglobin_trunc"/>
</dbReference>
<evidence type="ECO:0000256" key="5">
    <source>
        <dbReference type="SAM" id="MobiDB-lite"/>
    </source>
</evidence>
<dbReference type="SUPFAM" id="SSF46458">
    <property type="entry name" value="Globin-like"/>
    <property type="match status" value="1"/>
</dbReference>
<dbReference type="Proteomes" id="UP001479436">
    <property type="component" value="Unassembled WGS sequence"/>
</dbReference>
<sequence length="187" mass="21533">MNFITNHILQYRKRNSPQSVVSSYAEVKPSRAMVMTCPITDTDTEDSPTSSTQEETILDILGEERVERIVERFYHYNLTDKNTRAFFQGINVERLQRMQTRFLVHLLGGKAINTRKMRAAHKRLLDLNDRHFDAVLSNLRKAVKDMGISRELALKIMAAAETTRDDVLGRTPLPKRQPSDDPDFDLV</sequence>
<dbReference type="InterPro" id="IPR009050">
    <property type="entry name" value="Globin-like_sf"/>
</dbReference>
<gene>
    <name evidence="6" type="ORF">K7432_001169</name>
</gene>
<organism evidence="6 7">
    <name type="scientific">Basidiobolus ranarum</name>
    <dbReference type="NCBI Taxonomy" id="34480"/>
    <lineage>
        <taxon>Eukaryota</taxon>
        <taxon>Fungi</taxon>
        <taxon>Fungi incertae sedis</taxon>
        <taxon>Zoopagomycota</taxon>
        <taxon>Entomophthoromycotina</taxon>
        <taxon>Basidiobolomycetes</taxon>
        <taxon>Basidiobolales</taxon>
        <taxon>Basidiobolaceae</taxon>
        <taxon>Basidiobolus</taxon>
    </lineage>
</organism>
<dbReference type="Pfam" id="PF01152">
    <property type="entry name" value="Bac_globin"/>
    <property type="match status" value="1"/>
</dbReference>
<keyword evidence="3" id="KW-0479">Metal-binding</keyword>
<feature type="region of interest" description="Disordered" evidence="5">
    <location>
        <begin position="167"/>
        <end position="187"/>
    </location>
</feature>
<comment type="caution">
    <text evidence="6">The sequence shown here is derived from an EMBL/GenBank/DDBJ whole genome shotgun (WGS) entry which is preliminary data.</text>
</comment>
<reference evidence="6 7" key="1">
    <citation type="submission" date="2023-04" db="EMBL/GenBank/DDBJ databases">
        <title>Genome of Basidiobolus ranarum AG-B5.</title>
        <authorList>
            <person name="Stajich J.E."/>
            <person name="Carter-House D."/>
            <person name="Gryganskyi A."/>
        </authorList>
    </citation>
    <scope>NUCLEOTIDE SEQUENCE [LARGE SCALE GENOMIC DNA]</scope>
    <source>
        <strain evidence="6 7">AG-B5</strain>
    </source>
</reference>
<evidence type="ECO:0008006" key="8">
    <source>
        <dbReference type="Google" id="ProtNLM"/>
    </source>
</evidence>
<accession>A0ABR2WA03</accession>
<evidence type="ECO:0000313" key="7">
    <source>
        <dbReference type="Proteomes" id="UP001479436"/>
    </source>
</evidence>
<name>A0ABR2WA03_9FUNG</name>
<keyword evidence="1" id="KW-0813">Transport</keyword>
<evidence type="ECO:0000256" key="2">
    <source>
        <dbReference type="ARBA" id="ARBA00022617"/>
    </source>
</evidence>
<dbReference type="EMBL" id="JASJQH010006900">
    <property type="protein sequence ID" value="KAK9728224.1"/>
    <property type="molecule type" value="Genomic_DNA"/>
</dbReference>
<evidence type="ECO:0000313" key="6">
    <source>
        <dbReference type="EMBL" id="KAK9728224.1"/>
    </source>
</evidence>
<evidence type="ECO:0000256" key="4">
    <source>
        <dbReference type="ARBA" id="ARBA00023004"/>
    </source>
</evidence>
<evidence type="ECO:0000256" key="3">
    <source>
        <dbReference type="ARBA" id="ARBA00022723"/>
    </source>
</evidence>
<protein>
    <recommendedName>
        <fullName evidence="8">Globin-like protein</fullName>
    </recommendedName>
</protein>
<dbReference type="InterPro" id="IPR012292">
    <property type="entry name" value="Globin/Proto"/>
</dbReference>
<dbReference type="CDD" id="cd00454">
    <property type="entry name" value="TrHb1_N"/>
    <property type="match status" value="1"/>
</dbReference>